<evidence type="ECO:0000256" key="1">
    <source>
        <dbReference type="SAM" id="MobiDB-lite"/>
    </source>
</evidence>
<gene>
    <name evidence="2" type="ORF">B0I28_110159</name>
</gene>
<proteinExistence type="predicted"/>
<dbReference type="AlphaFoldDB" id="A0A2T0UEA6"/>
<feature type="region of interest" description="Disordered" evidence="1">
    <location>
        <begin position="89"/>
        <end position="147"/>
    </location>
</feature>
<evidence type="ECO:0000313" key="2">
    <source>
        <dbReference type="EMBL" id="PRY56276.1"/>
    </source>
</evidence>
<keyword evidence="3" id="KW-1185">Reference proteome</keyword>
<sequence>MGGRKIDTEEMRDVADNAVSVVVDLYYDLVNDTADAGLVRDEAFSDANGSVHSFGSSWDQCFKLFYNCLYETSAASEAYQKALKKVADDAEDDEAMFESSFDEARDDELGSDYTTVEDQVKDQGIDPQTDDAYDLEEAPNPYEDELS</sequence>
<dbReference type="Proteomes" id="UP000238176">
    <property type="component" value="Unassembled WGS sequence"/>
</dbReference>
<evidence type="ECO:0000313" key="3">
    <source>
        <dbReference type="Proteomes" id="UP000238176"/>
    </source>
</evidence>
<name>A0A2T0UEA6_9ACTN</name>
<organism evidence="2 3">
    <name type="scientific">Glycomyces artemisiae</name>
    <dbReference type="NCBI Taxonomy" id="1076443"/>
    <lineage>
        <taxon>Bacteria</taxon>
        <taxon>Bacillati</taxon>
        <taxon>Actinomycetota</taxon>
        <taxon>Actinomycetes</taxon>
        <taxon>Glycomycetales</taxon>
        <taxon>Glycomycetaceae</taxon>
        <taxon>Glycomyces</taxon>
    </lineage>
</organism>
<feature type="compositionally biased region" description="Acidic residues" evidence="1">
    <location>
        <begin position="128"/>
        <end position="147"/>
    </location>
</feature>
<evidence type="ECO:0008006" key="4">
    <source>
        <dbReference type="Google" id="ProtNLM"/>
    </source>
</evidence>
<protein>
    <recommendedName>
        <fullName evidence="4">Excreted virulence factor EspC (Type VII ESX diderm)</fullName>
    </recommendedName>
</protein>
<accession>A0A2T0UEA6</accession>
<comment type="caution">
    <text evidence="2">The sequence shown here is derived from an EMBL/GenBank/DDBJ whole genome shotgun (WGS) entry which is preliminary data.</text>
</comment>
<reference evidence="2 3" key="1">
    <citation type="submission" date="2018-03" db="EMBL/GenBank/DDBJ databases">
        <title>Genomic Encyclopedia of Type Strains, Phase III (KMG-III): the genomes of soil and plant-associated and newly described type strains.</title>
        <authorList>
            <person name="Whitman W."/>
        </authorList>
    </citation>
    <scope>NUCLEOTIDE SEQUENCE [LARGE SCALE GENOMIC DNA]</scope>
    <source>
        <strain evidence="2 3">CGMCC 4.7067</strain>
    </source>
</reference>
<dbReference type="OrthoDB" id="9945477at2"/>
<feature type="compositionally biased region" description="Acidic residues" evidence="1">
    <location>
        <begin position="89"/>
        <end position="110"/>
    </location>
</feature>
<dbReference type="RefSeq" id="WP_106366167.1">
    <property type="nucleotide sequence ID" value="NZ_PVTJ01000010.1"/>
</dbReference>
<dbReference type="EMBL" id="PVTJ01000010">
    <property type="protein sequence ID" value="PRY56276.1"/>
    <property type="molecule type" value="Genomic_DNA"/>
</dbReference>